<dbReference type="EMBL" id="SSGD01000186">
    <property type="protein sequence ID" value="TXI48122.1"/>
    <property type="molecule type" value="Genomic_DNA"/>
</dbReference>
<organism evidence="1 2">
    <name type="scientific">Mycolicibacter arupensis</name>
    <dbReference type="NCBI Taxonomy" id="342002"/>
    <lineage>
        <taxon>Bacteria</taxon>
        <taxon>Bacillati</taxon>
        <taxon>Actinomycetota</taxon>
        <taxon>Actinomycetes</taxon>
        <taxon>Mycobacteriales</taxon>
        <taxon>Mycobacteriaceae</taxon>
        <taxon>Mycolicibacter</taxon>
    </lineage>
</organism>
<accession>A0A5C7XF85</accession>
<dbReference type="AlphaFoldDB" id="A0A5C7XF85"/>
<evidence type="ECO:0000313" key="1">
    <source>
        <dbReference type="EMBL" id="TXI48122.1"/>
    </source>
</evidence>
<reference evidence="1 2" key="1">
    <citation type="submission" date="2018-09" db="EMBL/GenBank/DDBJ databases">
        <title>Metagenome Assembled Genomes from an Advanced Water Purification Facility.</title>
        <authorList>
            <person name="Stamps B.W."/>
            <person name="Spear J.R."/>
        </authorList>
    </citation>
    <scope>NUCLEOTIDE SEQUENCE [LARGE SCALE GENOMIC DNA]</scope>
    <source>
        <strain evidence="1">Bin_29_2</strain>
    </source>
</reference>
<name>A0A5C7XF85_9MYCO</name>
<proteinExistence type="predicted"/>
<dbReference type="Proteomes" id="UP000321797">
    <property type="component" value="Unassembled WGS sequence"/>
</dbReference>
<sequence>MSAEWDPRQDDEFADFLRGERLALAAKAEARRLEAAQAWSSPPYPASAYEQLADEPSEVDWIFGNLWSGIAQVNAQKKSGKTTLLMNAAASLVTGDPFLGRFEVAAESDCRVGYLNMELTKAQFNRWLSDMALPDDGLKRLMPYHGREHGRLDLSSDAAAEWVVRWLRDTGVSVLIMDPLGSFYDQPNGGDPNAAYLRWWARLEHVVLQAGLRGVLIAHHTGYSEDGGNRARGASAMMDKPDVNLTYRYNVGEGSHTDAPIDSKRYLSAFGRDVDISEFEVGYHPTTRRLCVTGGGGRIDAEAERQAERMRDEVLRADAAGESPNKRELYAALGWEPSGRGKARFDRFYKYAIDQKQYVKTVPGKGREVLHVPGDGKPEWRFNVNLGRETAESEAS</sequence>
<dbReference type="SUPFAM" id="SSF52540">
    <property type="entry name" value="P-loop containing nucleoside triphosphate hydrolases"/>
    <property type="match status" value="1"/>
</dbReference>
<dbReference type="InterPro" id="IPR027417">
    <property type="entry name" value="P-loop_NTPase"/>
</dbReference>
<evidence type="ECO:0000313" key="2">
    <source>
        <dbReference type="Proteomes" id="UP000321797"/>
    </source>
</evidence>
<dbReference type="Gene3D" id="3.40.50.300">
    <property type="entry name" value="P-loop containing nucleotide triphosphate hydrolases"/>
    <property type="match status" value="1"/>
</dbReference>
<dbReference type="Pfam" id="PF13481">
    <property type="entry name" value="AAA_25"/>
    <property type="match status" value="1"/>
</dbReference>
<protein>
    <submittedName>
        <fullName evidence="1">AAA family ATPase</fullName>
    </submittedName>
</protein>
<comment type="caution">
    <text evidence="1">The sequence shown here is derived from an EMBL/GenBank/DDBJ whole genome shotgun (WGS) entry which is preliminary data.</text>
</comment>
<gene>
    <name evidence="1" type="ORF">E6Q54_24150</name>
</gene>
<dbReference type="RefSeq" id="WP_276763728.1">
    <property type="nucleotide sequence ID" value="NZ_SSGD01000186.1"/>
</dbReference>